<dbReference type="CDD" id="cd19769">
    <property type="entry name" value="Bbox2_TRIM16-like"/>
    <property type="match status" value="1"/>
</dbReference>
<dbReference type="InterPro" id="IPR051051">
    <property type="entry name" value="E3_ubiq-ligase_TRIM/RNF"/>
</dbReference>
<evidence type="ECO:0000313" key="9">
    <source>
        <dbReference type="Proteomes" id="UP001557470"/>
    </source>
</evidence>
<sequence>MQWDGPECIWMSCVQPKISKNNSPTSPSRNRGTRWASLSCDQTRPPFCFVMTYQWRRIEGNAVPEEKYKDGSTNKDLNENMDNMREDPDRPVSPVFSCLSMKTDRSKDYPLNFKHGDLPQEKGMQSEEVVCDFCEIKAVTLCQTCTQNYCQTHIKKHYTLPKLKKHKLVKLTEGLEDGFCQEHQRPVEVFCRTDQMLICSLCSVKKHQGHDTIHVESINFDGDQYQTPTSYSDLSSPEKIQVVLLSSDSVSLSWSPPQGVEGPNTFRVTWECGWEEMSSRVKGHHLEINSLNPEHKQEKTICSVFPDLATL</sequence>
<dbReference type="GO" id="GO:0008270">
    <property type="term" value="F:zinc ion binding"/>
    <property type="evidence" value="ECO:0007669"/>
    <property type="project" value="UniProtKB-KW"/>
</dbReference>
<protein>
    <recommendedName>
        <fullName evidence="10">B box-type domain-containing protein</fullName>
    </recommendedName>
</protein>
<evidence type="ECO:0000256" key="3">
    <source>
        <dbReference type="ARBA" id="ARBA00022833"/>
    </source>
</evidence>
<dbReference type="InterPro" id="IPR036116">
    <property type="entry name" value="FN3_sf"/>
</dbReference>
<dbReference type="PANTHER" id="PTHR25465">
    <property type="entry name" value="B-BOX DOMAIN CONTAINING"/>
    <property type="match status" value="1"/>
</dbReference>
<dbReference type="PANTHER" id="PTHR25465:SF5">
    <property type="entry name" value="E3 UBIQUITIN_ISG15 LIGASE TRIM25-RELATED"/>
    <property type="match status" value="1"/>
</dbReference>
<feature type="domain" description="Fibronectin type-III" evidence="7">
    <location>
        <begin position="236"/>
        <end position="311"/>
    </location>
</feature>
<feature type="region of interest" description="Disordered" evidence="5">
    <location>
        <begin position="66"/>
        <end position="86"/>
    </location>
</feature>
<dbReference type="Pfam" id="PF00643">
    <property type="entry name" value="zf-B_box"/>
    <property type="match status" value="1"/>
</dbReference>
<evidence type="ECO:0000256" key="4">
    <source>
        <dbReference type="PROSITE-ProRule" id="PRU00024"/>
    </source>
</evidence>
<reference evidence="8 9" key="1">
    <citation type="submission" date="2024-06" db="EMBL/GenBank/DDBJ databases">
        <authorList>
            <person name="Pan Q."/>
            <person name="Wen M."/>
            <person name="Jouanno E."/>
            <person name="Zahm M."/>
            <person name="Klopp C."/>
            <person name="Cabau C."/>
            <person name="Louis A."/>
            <person name="Berthelot C."/>
            <person name="Parey E."/>
            <person name="Roest Crollius H."/>
            <person name="Montfort J."/>
            <person name="Robinson-Rechavi M."/>
            <person name="Bouchez O."/>
            <person name="Lampietro C."/>
            <person name="Lopez Roques C."/>
            <person name="Donnadieu C."/>
            <person name="Postlethwait J."/>
            <person name="Bobe J."/>
            <person name="Verreycken H."/>
            <person name="Guiguen Y."/>
        </authorList>
    </citation>
    <scope>NUCLEOTIDE SEQUENCE [LARGE SCALE GENOMIC DNA]</scope>
    <source>
        <strain evidence="8">Up_M1</strain>
        <tissue evidence="8">Testis</tissue>
    </source>
</reference>
<dbReference type="EMBL" id="JAGEUA010000001">
    <property type="protein sequence ID" value="KAL1023844.1"/>
    <property type="molecule type" value="Genomic_DNA"/>
</dbReference>
<dbReference type="SUPFAM" id="SSF49265">
    <property type="entry name" value="Fibronectin type III"/>
    <property type="match status" value="1"/>
</dbReference>
<dbReference type="SMART" id="SM00336">
    <property type="entry name" value="BBOX"/>
    <property type="match status" value="2"/>
</dbReference>
<dbReference type="SUPFAM" id="SSF57845">
    <property type="entry name" value="B-box zinc-binding domain"/>
    <property type="match status" value="1"/>
</dbReference>
<feature type="domain" description="B box-type" evidence="6">
    <location>
        <begin position="175"/>
        <end position="215"/>
    </location>
</feature>
<dbReference type="Gene3D" id="3.30.160.60">
    <property type="entry name" value="Classic Zinc Finger"/>
    <property type="match status" value="1"/>
</dbReference>
<dbReference type="Proteomes" id="UP001557470">
    <property type="component" value="Unassembled WGS sequence"/>
</dbReference>
<dbReference type="Gene3D" id="2.60.40.10">
    <property type="entry name" value="Immunoglobulins"/>
    <property type="match status" value="1"/>
</dbReference>
<evidence type="ECO:0000313" key="8">
    <source>
        <dbReference type="EMBL" id="KAL1023844.1"/>
    </source>
</evidence>
<keyword evidence="2 4" id="KW-0863">Zinc-finger</keyword>
<dbReference type="PROSITE" id="PS50853">
    <property type="entry name" value="FN3"/>
    <property type="match status" value="1"/>
</dbReference>
<evidence type="ECO:0000256" key="1">
    <source>
        <dbReference type="ARBA" id="ARBA00022723"/>
    </source>
</evidence>
<dbReference type="Gene3D" id="4.10.830.40">
    <property type="match status" value="1"/>
</dbReference>
<keyword evidence="1" id="KW-0479">Metal-binding</keyword>
<keyword evidence="9" id="KW-1185">Reference proteome</keyword>
<accession>A0ABD0XR73</accession>
<dbReference type="InterPro" id="IPR000315">
    <property type="entry name" value="Znf_B-box"/>
</dbReference>
<comment type="caution">
    <text evidence="8">The sequence shown here is derived from an EMBL/GenBank/DDBJ whole genome shotgun (WGS) entry which is preliminary data.</text>
</comment>
<dbReference type="AlphaFoldDB" id="A0ABD0XR73"/>
<proteinExistence type="predicted"/>
<dbReference type="PROSITE" id="PS50119">
    <property type="entry name" value="ZF_BBOX"/>
    <property type="match status" value="1"/>
</dbReference>
<dbReference type="InterPro" id="IPR013783">
    <property type="entry name" value="Ig-like_fold"/>
</dbReference>
<keyword evidence="3" id="KW-0862">Zinc</keyword>
<organism evidence="8 9">
    <name type="scientific">Umbra pygmaea</name>
    <name type="common">Eastern mudminnow</name>
    <dbReference type="NCBI Taxonomy" id="75934"/>
    <lineage>
        <taxon>Eukaryota</taxon>
        <taxon>Metazoa</taxon>
        <taxon>Chordata</taxon>
        <taxon>Craniata</taxon>
        <taxon>Vertebrata</taxon>
        <taxon>Euteleostomi</taxon>
        <taxon>Actinopterygii</taxon>
        <taxon>Neopterygii</taxon>
        <taxon>Teleostei</taxon>
        <taxon>Protacanthopterygii</taxon>
        <taxon>Esociformes</taxon>
        <taxon>Umbridae</taxon>
        <taxon>Umbra</taxon>
    </lineage>
</organism>
<evidence type="ECO:0000259" key="6">
    <source>
        <dbReference type="PROSITE" id="PS50119"/>
    </source>
</evidence>
<evidence type="ECO:0008006" key="10">
    <source>
        <dbReference type="Google" id="ProtNLM"/>
    </source>
</evidence>
<evidence type="ECO:0000259" key="7">
    <source>
        <dbReference type="PROSITE" id="PS50853"/>
    </source>
</evidence>
<gene>
    <name evidence="8" type="ORF">UPYG_G00047120</name>
</gene>
<dbReference type="InterPro" id="IPR003961">
    <property type="entry name" value="FN3_dom"/>
</dbReference>
<evidence type="ECO:0000256" key="2">
    <source>
        <dbReference type="ARBA" id="ARBA00022771"/>
    </source>
</evidence>
<name>A0ABD0XR73_UMBPY</name>
<evidence type="ECO:0000256" key="5">
    <source>
        <dbReference type="SAM" id="MobiDB-lite"/>
    </source>
</evidence>